<reference evidence="1 2" key="1">
    <citation type="journal article" date="2012" name="PLoS Pathog.">
        <title>Diverse lifestyles and strategies of plant pathogenesis encoded in the genomes of eighteen Dothideomycetes fungi.</title>
        <authorList>
            <person name="Ohm R.A."/>
            <person name="Feau N."/>
            <person name="Henrissat B."/>
            <person name="Schoch C.L."/>
            <person name="Horwitz B.A."/>
            <person name="Barry K.W."/>
            <person name="Condon B.J."/>
            <person name="Copeland A.C."/>
            <person name="Dhillon B."/>
            <person name="Glaser F."/>
            <person name="Hesse C.N."/>
            <person name="Kosti I."/>
            <person name="LaButti K."/>
            <person name="Lindquist E.A."/>
            <person name="Lucas S."/>
            <person name="Salamov A.A."/>
            <person name="Bradshaw R.E."/>
            <person name="Ciuffetti L."/>
            <person name="Hamelin R.C."/>
            <person name="Kema G.H.J."/>
            <person name="Lawrence C."/>
            <person name="Scott J.A."/>
            <person name="Spatafora J.W."/>
            <person name="Turgeon B.G."/>
            <person name="de Wit P.J.G.M."/>
            <person name="Zhong S."/>
            <person name="Goodwin S.B."/>
            <person name="Grigoriev I.V."/>
        </authorList>
    </citation>
    <scope>NUCLEOTIDE SEQUENCE [LARGE SCALE GENOMIC DNA]</scope>
    <source>
        <strain evidence="1 2">SO2202</strain>
    </source>
</reference>
<proteinExistence type="predicted"/>
<dbReference type="EMBL" id="KB456272">
    <property type="protein sequence ID" value="EMF08065.1"/>
    <property type="molecule type" value="Genomic_DNA"/>
</dbReference>
<keyword evidence="2" id="KW-1185">Reference proteome</keyword>
<accession>M3C846</accession>
<dbReference type="Proteomes" id="UP000016931">
    <property type="component" value="Unassembled WGS sequence"/>
</dbReference>
<gene>
    <name evidence="1" type="ORF">SEPMUDRAFT_152359</name>
</gene>
<evidence type="ECO:0000313" key="2">
    <source>
        <dbReference type="Proteomes" id="UP000016931"/>
    </source>
</evidence>
<organism evidence="1 2">
    <name type="scientific">Sphaerulina musiva (strain SO2202)</name>
    <name type="common">Poplar stem canker fungus</name>
    <name type="synonym">Septoria musiva</name>
    <dbReference type="NCBI Taxonomy" id="692275"/>
    <lineage>
        <taxon>Eukaryota</taxon>
        <taxon>Fungi</taxon>
        <taxon>Dikarya</taxon>
        <taxon>Ascomycota</taxon>
        <taxon>Pezizomycotina</taxon>
        <taxon>Dothideomycetes</taxon>
        <taxon>Dothideomycetidae</taxon>
        <taxon>Mycosphaerellales</taxon>
        <taxon>Mycosphaerellaceae</taxon>
        <taxon>Sphaerulina</taxon>
    </lineage>
</organism>
<protein>
    <submittedName>
        <fullName evidence="1">Uncharacterized protein</fullName>
    </submittedName>
</protein>
<sequence length="79" mass="8642">MSVHPLRATLTFLSYPRQSIVRVGSGICSEAYTSCDMRPCACAAAGKRDTTSDNNKQMDVNHFQPYSSLCLTRAGPRCP</sequence>
<name>M3C846_SPHMS</name>
<dbReference type="GeneID" id="27904534"/>
<evidence type="ECO:0000313" key="1">
    <source>
        <dbReference type="EMBL" id="EMF08065.1"/>
    </source>
</evidence>
<dbReference type="RefSeq" id="XP_016756186.1">
    <property type="nucleotide sequence ID" value="XM_016907397.1"/>
</dbReference>
<dbReference type="HOGENOM" id="CLU_2607535_0_0_1"/>
<dbReference type="AlphaFoldDB" id="M3C846"/>